<accession>A0ABS5W8W5</accession>
<evidence type="ECO:0008006" key="4">
    <source>
        <dbReference type="Google" id="ProtNLM"/>
    </source>
</evidence>
<dbReference type="RefSeq" id="WP_214536459.1">
    <property type="nucleotide sequence ID" value="NZ_JAHFVK010000002.1"/>
</dbReference>
<name>A0ABS5W8W5_9SPHN</name>
<proteinExistence type="predicted"/>
<comment type="caution">
    <text evidence="2">The sequence shown here is derived from an EMBL/GenBank/DDBJ whole genome shotgun (WGS) entry which is preliminary data.</text>
</comment>
<feature type="chain" id="PRO_5046823111" description="UrcA family protein" evidence="1">
    <location>
        <begin position="20"/>
        <end position="117"/>
    </location>
</feature>
<reference evidence="2 3" key="1">
    <citation type="submission" date="2021-05" db="EMBL/GenBank/DDBJ databases">
        <title>Croceibacterium sp. LX-88 genome sequence.</title>
        <authorList>
            <person name="Luo X."/>
        </authorList>
    </citation>
    <scope>NUCLEOTIDE SEQUENCE [LARGE SCALE GENOMIC DNA]</scope>
    <source>
        <strain evidence="2 3">LX-88</strain>
    </source>
</reference>
<protein>
    <recommendedName>
        <fullName evidence="4">UrcA family protein</fullName>
    </recommendedName>
</protein>
<evidence type="ECO:0000313" key="2">
    <source>
        <dbReference type="EMBL" id="MBT2134844.1"/>
    </source>
</evidence>
<dbReference type="Proteomes" id="UP000811255">
    <property type="component" value="Unassembled WGS sequence"/>
</dbReference>
<organism evidence="2 3">
    <name type="scientific">Croceibacterium selenioxidans</name>
    <dbReference type="NCBI Taxonomy" id="2838833"/>
    <lineage>
        <taxon>Bacteria</taxon>
        <taxon>Pseudomonadati</taxon>
        <taxon>Pseudomonadota</taxon>
        <taxon>Alphaproteobacteria</taxon>
        <taxon>Sphingomonadales</taxon>
        <taxon>Erythrobacteraceae</taxon>
        <taxon>Croceibacterium</taxon>
    </lineage>
</organism>
<keyword evidence="3" id="KW-1185">Reference proteome</keyword>
<keyword evidence="1" id="KW-0732">Signal</keyword>
<evidence type="ECO:0000256" key="1">
    <source>
        <dbReference type="SAM" id="SignalP"/>
    </source>
</evidence>
<evidence type="ECO:0000313" key="3">
    <source>
        <dbReference type="Proteomes" id="UP000811255"/>
    </source>
</evidence>
<dbReference type="EMBL" id="JAHFVK010000002">
    <property type="protein sequence ID" value="MBT2134844.1"/>
    <property type="molecule type" value="Genomic_DNA"/>
</dbReference>
<sequence>MIQPIWTSAVLIAATSGVAAPLAAAHHTEDPWKACTETALRNYALTSNVPAPAVVEAALGACQDKFRTGAETPRTQDRQPLIDEASRDTAYKTMVDQWRPQLVEGVLKIRKDDQARQ</sequence>
<gene>
    <name evidence="2" type="ORF">KK137_10905</name>
</gene>
<feature type="signal peptide" evidence="1">
    <location>
        <begin position="1"/>
        <end position="19"/>
    </location>
</feature>